<evidence type="ECO:0000313" key="1">
    <source>
        <dbReference type="EMBL" id="MTJ42268.1"/>
    </source>
</evidence>
<organism evidence="1 2">
    <name type="scientific">Dolichospermum flos-aquae UHCC 0037</name>
    <dbReference type="NCBI Taxonomy" id="2590026"/>
    <lineage>
        <taxon>Bacteria</taxon>
        <taxon>Bacillati</taxon>
        <taxon>Cyanobacteriota</taxon>
        <taxon>Cyanophyceae</taxon>
        <taxon>Nostocales</taxon>
        <taxon>Aphanizomenonaceae</taxon>
        <taxon>Dolichospermum</taxon>
    </lineage>
</organism>
<gene>
    <name evidence="1" type="ORF">FJR39_03080</name>
</gene>
<dbReference type="EMBL" id="VILF01000001">
    <property type="protein sequence ID" value="MTJ42268.1"/>
    <property type="molecule type" value="Genomic_DNA"/>
</dbReference>
<reference evidence="2" key="1">
    <citation type="journal article" date="2020" name="Toxins">
        <title>Phylogenomic Analysis of Secondary Metabolism in the Toxic Cyanobacterial Genera Anabaena, Dolichospermum and Aphanizomenon.</title>
        <authorList>
            <person name="Oesterholm J."/>
            <person name="Popin R.V."/>
            <person name="Fewer D.P."/>
            <person name="Sivonen K."/>
        </authorList>
    </citation>
    <scope>NUCLEOTIDE SEQUENCE [LARGE SCALE GENOMIC DNA]</scope>
    <source>
        <strain evidence="2">UHCC 0037</strain>
    </source>
</reference>
<protein>
    <submittedName>
        <fullName evidence="1">Uncharacterized protein</fullName>
    </submittedName>
</protein>
<proteinExistence type="predicted"/>
<name>A0ACC7S1D4_DOLFA</name>
<evidence type="ECO:0000313" key="2">
    <source>
        <dbReference type="Proteomes" id="UP001517388"/>
    </source>
</evidence>
<comment type="caution">
    <text evidence="1">The sequence shown here is derived from an EMBL/GenBank/DDBJ whole genome shotgun (WGS) entry which is preliminary data.</text>
</comment>
<dbReference type="Proteomes" id="UP001517388">
    <property type="component" value="Unassembled WGS sequence"/>
</dbReference>
<accession>A0ACC7S1D4</accession>
<sequence length="66" mass="7395">MLKSAKLTTTTGYTWKTSISATASYESTIEYFLGKYFDVGTYPIENLEKVVKVEIFDGKTTVVSEL</sequence>
<keyword evidence="2" id="KW-1185">Reference proteome</keyword>